<dbReference type="Gene3D" id="1.25.40.10">
    <property type="entry name" value="Tetratricopeptide repeat domain"/>
    <property type="match status" value="1"/>
</dbReference>
<dbReference type="Proteomes" id="UP000288716">
    <property type="component" value="Unassembled WGS sequence"/>
</dbReference>
<reference evidence="1 2" key="1">
    <citation type="journal article" date="2018" name="Gigascience">
        <title>Genomes of trombidid mites reveal novel predicted allergens and laterally-transferred genes associated with secondary metabolism.</title>
        <authorList>
            <person name="Dong X."/>
            <person name="Chaisiri K."/>
            <person name="Xia D."/>
            <person name="Armstrong S.D."/>
            <person name="Fang Y."/>
            <person name="Donnelly M.J."/>
            <person name="Kadowaki T."/>
            <person name="McGarry J.W."/>
            <person name="Darby A.C."/>
            <person name="Makepeace B.L."/>
        </authorList>
    </citation>
    <scope>NUCLEOTIDE SEQUENCE [LARGE SCALE GENOMIC DNA]</scope>
    <source>
        <strain evidence="1">UoL-UT</strain>
    </source>
</reference>
<dbReference type="SUPFAM" id="SSF48452">
    <property type="entry name" value="TPR-like"/>
    <property type="match status" value="1"/>
</dbReference>
<comment type="caution">
    <text evidence="1">The sequence shown here is derived from an EMBL/GenBank/DDBJ whole genome shotgun (WGS) entry which is preliminary data.</text>
</comment>
<proteinExistence type="predicted"/>
<evidence type="ECO:0000313" key="2">
    <source>
        <dbReference type="Proteomes" id="UP000288716"/>
    </source>
</evidence>
<dbReference type="InterPro" id="IPR011990">
    <property type="entry name" value="TPR-like_helical_dom_sf"/>
</dbReference>
<keyword evidence="2" id="KW-1185">Reference proteome</keyword>
<accession>A0A443RT80</accession>
<sequence length="146" mass="17552">MINLQVYSVDKSVKSAHRAYDRLIEAFPNCSQLRILKAEILFDHSLYDIAIETLRTLQQKTSADNLNIQYLIATIYYESEDFRNCRKILMDVVRQYYDRVIVDSEMLYAYRCLMLHKDMSDLQRQLYKQFLKDNPSRPTKLWLCYM</sequence>
<organism evidence="1 2">
    <name type="scientific">Leptotrombidium deliense</name>
    <dbReference type="NCBI Taxonomy" id="299467"/>
    <lineage>
        <taxon>Eukaryota</taxon>
        <taxon>Metazoa</taxon>
        <taxon>Ecdysozoa</taxon>
        <taxon>Arthropoda</taxon>
        <taxon>Chelicerata</taxon>
        <taxon>Arachnida</taxon>
        <taxon>Acari</taxon>
        <taxon>Acariformes</taxon>
        <taxon>Trombidiformes</taxon>
        <taxon>Prostigmata</taxon>
        <taxon>Anystina</taxon>
        <taxon>Parasitengona</taxon>
        <taxon>Trombiculoidea</taxon>
        <taxon>Trombiculidae</taxon>
        <taxon>Leptotrombidium</taxon>
    </lineage>
</organism>
<evidence type="ECO:0000313" key="1">
    <source>
        <dbReference type="EMBL" id="RWS18428.1"/>
    </source>
</evidence>
<name>A0A443RT80_9ACAR</name>
<dbReference type="EMBL" id="NCKV01039859">
    <property type="protein sequence ID" value="RWS18428.1"/>
    <property type="molecule type" value="Genomic_DNA"/>
</dbReference>
<protein>
    <submittedName>
        <fullName evidence="1">Uncharacterized protein</fullName>
    </submittedName>
</protein>
<dbReference type="VEuPathDB" id="VectorBase:LDEU013612"/>
<dbReference type="AlphaFoldDB" id="A0A443RT80"/>
<gene>
    <name evidence="1" type="ORF">B4U80_12502</name>
</gene>